<evidence type="ECO:0000256" key="8">
    <source>
        <dbReference type="ARBA" id="ARBA00051191"/>
    </source>
</evidence>
<evidence type="ECO:0000256" key="2">
    <source>
        <dbReference type="ARBA" id="ARBA00008361"/>
    </source>
</evidence>
<dbReference type="InterPro" id="IPR041698">
    <property type="entry name" value="Methyltransf_25"/>
</dbReference>
<name>A0AAD1WVB1_PELCU</name>
<evidence type="ECO:0000256" key="5">
    <source>
        <dbReference type="ARBA" id="ARBA00022691"/>
    </source>
</evidence>
<evidence type="ECO:0000256" key="3">
    <source>
        <dbReference type="ARBA" id="ARBA00022603"/>
    </source>
</evidence>
<dbReference type="Proteomes" id="UP001295444">
    <property type="component" value="Chromosome 12"/>
</dbReference>
<evidence type="ECO:0000313" key="15">
    <source>
        <dbReference type="EMBL" id="CAH2325052.1"/>
    </source>
</evidence>
<gene>
    <name evidence="15" type="ORF">PECUL_23A053605</name>
</gene>
<keyword evidence="6" id="KW-0809">Transit peptide</keyword>
<dbReference type="SUPFAM" id="SSF53335">
    <property type="entry name" value="S-adenosyl-L-methionine-dependent methyltransferases"/>
    <property type="match status" value="1"/>
</dbReference>
<sequence length="295" mass="32303">MGLDPQNSILLPCERTNRPESDHKAICRVSSTSTILVSSQSPISMALIRRLLCSSLPRNHSARTFGADAGNPGTGERLRNSMGERATWDTFYSRSFPNDSLHFDWFFGYDFLRGFLLSLIGDIAPKVFVGTPLHVVDVGCGTSDLGLCLYRDSPIPIMVSCIDRSEPAVLAMRERLKKGHPVIPQHPDSHLEYIQGDATDLSTFPSTSVSLVLDKGTSDALLRSSRLEACNMVKESLRILQPTGKLVQLTDEDPDARLPFLEKAGAGPTVTPHELGEKNGVLYYAYIVTPLPCSA</sequence>
<dbReference type="GO" id="GO:0008168">
    <property type="term" value="F:methyltransferase activity"/>
    <property type="evidence" value="ECO:0007669"/>
    <property type="project" value="UniProtKB-KW"/>
</dbReference>
<reference evidence="15" key="1">
    <citation type="submission" date="2022-03" db="EMBL/GenBank/DDBJ databases">
        <authorList>
            <person name="Alioto T."/>
            <person name="Alioto T."/>
            <person name="Gomez Garrido J."/>
        </authorList>
    </citation>
    <scope>NUCLEOTIDE SEQUENCE</scope>
</reference>
<dbReference type="Gene3D" id="3.40.50.150">
    <property type="entry name" value="Vaccinia Virus protein VP39"/>
    <property type="match status" value="1"/>
</dbReference>
<dbReference type="InterPro" id="IPR029063">
    <property type="entry name" value="SAM-dependent_MTases_sf"/>
</dbReference>
<dbReference type="Pfam" id="PF13649">
    <property type="entry name" value="Methyltransf_25"/>
    <property type="match status" value="1"/>
</dbReference>
<comment type="subcellular location">
    <subcellularLocation>
        <location evidence="1">Mitochondrion</location>
    </subcellularLocation>
</comment>
<dbReference type="GO" id="GO:0005739">
    <property type="term" value="C:mitochondrion"/>
    <property type="evidence" value="ECO:0007669"/>
    <property type="project" value="UniProtKB-SubCell"/>
</dbReference>
<dbReference type="InterPro" id="IPR051419">
    <property type="entry name" value="Lys/N-term_MeTrsfase_sf"/>
</dbReference>
<evidence type="ECO:0000259" key="14">
    <source>
        <dbReference type="Pfam" id="PF13649"/>
    </source>
</evidence>
<keyword evidence="5" id="KW-0949">S-adenosyl-L-methionine</keyword>
<evidence type="ECO:0000256" key="13">
    <source>
        <dbReference type="ARBA" id="ARBA00083084"/>
    </source>
</evidence>
<evidence type="ECO:0000256" key="6">
    <source>
        <dbReference type="ARBA" id="ARBA00022946"/>
    </source>
</evidence>
<dbReference type="PANTHER" id="PTHR12176">
    <property type="entry name" value="SAM-DEPENDENT METHYLTRANSFERASE SUPERFAMILY PROTEIN"/>
    <property type="match status" value="1"/>
</dbReference>
<accession>A0AAD1WVB1</accession>
<evidence type="ECO:0000256" key="1">
    <source>
        <dbReference type="ARBA" id="ARBA00004173"/>
    </source>
</evidence>
<comment type="catalytic activity">
    <reaction evidence="10">
        <text>N(6)-methyl-L-lysyl-[citrate synthase] + S-adenosyl-L-methionine = N(6),N(6)-dimethyl-L-lysyl-[citrate synthase] + S-adenosyl-L-homocysteine + H(+)</text>
        <dbReference type="Rhea" id="RHEA:55548"/>
        <dbReference type="Rhea" id="RHEA-COMP:14213"/>
        <dbReference type="Rhea" id="RHEA-COMP:14214"/>
        <dbReference type="ChEBI" id="CHEBI:15378"/>
        <dbReference type="ChEBI" id="CHEBI:57856"/>
        <dbReference type="ChEBI" id="CHEBI:59789"/>
        <dbReference type="ChEBI" id="CHEBI:61929"/>
        <dbReference type="ChEBI" id="CHEBI:61976"/>
    </reaction>
</comment>
<dbReference type="PANTHER" id="PTHR12176:SF83">
    <property type="entry name" value="CITRATE SYNTHASE-LYSINE N-METHYLTRANSFERASE CSKMT, MITOCHONDRIAL"/>
    <property type="match status" value="1"/>
</dbReference>
<keyword evidence="7" id="KW-0496">Mitochondrion</keyword>
<keyword evidence="4" id="KW-0808">Transferase</keyword>
<evidence type="ECO:0000256" key="12">
    <source>
        <dbReference type="ARBA" id="ARBA00068729"/>
    </source>
</evidence>
<evidence type="ECO:0000256" key="10">
    <source>
        <dbReference type="ARBA" id="ARBA00052681"/>
    </source>
</evidence>
<dbReference type="EMBL" id="OW240923">
    <property type="protein sequence ID" value="CAH2325052.1"/>
    <property type="molecule type" value="Genomic_DNA"/>
</dbReference>
<keyword evidence="16" id="KW-1185">Reference proteome</keyword>
<dbReference type="GO" id="GO:0032259">
    <property type="term" value="P:methylation"/>
    <property type="evidence" value="ECO:0007669"/>
    <property type="project" value="UniProtKB-KW"/>
</dbReference>
<evidence type="ECO:0000256" key="4">
    <source>
        <dbReference type="ARBA" id="ARBA00022679"/>
    </source>
</evidence>
<keyword evidence="3" id="KW-0489">Methyltransferase</keyword>
<organism evidence="15 16">
    <name type="scientific">Pelobates cultripes</name>
    <name type="common">Western spadefoot toad</name>
    <dbReference type="NCBI Taxonomy" id="61616"/>
    <lineage>
        <taxon>Eukaryota</taxon>
        <taxon>Metazoa</taxon>
        <taxon>Chordata</taxon>
        <taxon>Craniata</taxon>
        <taxon>Vertebrata</taxon>
        <taxon>Euteleostomi</taxon>
        <taxon>Amphibia</taxon>
        <taxon>Batrachia</taxon>
        <taxon>Anura</taxon>
        <taxon>Pelobatoidea</taxon>
        <taxon>Pelobatidae</taxon>
        <taxon>Pelobates</taxon>
    </lineage>
</organism>
<protein>
    <recommendedName>
        <fullName evidence="12">Citrate synthase-lysine N-methyltransferase CSKMT, mitochondrial</fullName>
    </recommendedName>
    <alternativeName>
        <fullName evidence="13">Methyltransferase-like protein 12, mitochondrial</fullName>
    </alternativeName>
</protein>
<evidence type="ECO:0000256" key="9">
    <source>
        <dbReference type="ARBA" id="ARBA00052621"/>
    </source>
</evidence>
<comment type="catalytic activity">
    <reaction evidence="9">
        <text>N(6),N(6)-dimethyl-L-lysyl-[citrate synthase] + S-adenosyl-L-methionine = N(6),N(6),N(6)-trimethyl-L-lysyl-[citrate synthase] + S-adenosyl-L-homocysteine + H(+)</text>
        <dbReference type="Rhea" id="RHEA:55552"/>
        <dbReference type="Rhea" id="RHEA-COMP:14214"/>
        <dbReference type="Rhea" id="RHEA-COMP:14215"/>
        <dbReference type="ChEBI" id="CHEBI:15378"/>
        <dbReference type="ChEBI" id="CHEBI:57856"/>
        <dbReference type="ChEBI" id="CHEBI:59789"/>
        <dbReference type="ChEBI" id="CHEBI:61961"/>
        <dbReference type="ChEBI" id="CHEBI:61976"/>
    </reaction>
</comment>
<comment type="catalytic activity">
    <reaction evidence="8">
        <text>L-lysyl-[citrate synthase] + S-adenosyl-L-methionine = N(6)-methyl-L-lysyl-[citrate synthase] + S-adenosyl-L-homocysteine + H(+)</text>
        <dbReference type="Rhea" id="RHEA:55544"/>
        <dbReference type="Rhea" id="RHEA-COMP:14212"/>
        <dbReference type="Rhea" id="RHEA-COMP:14213"/>
        <dbReference type="ChEBI" id="CHEBI:15378"/>
        <dbReference type="ChEBI" id="CHEBI:29969"/>
        <dbReference type="ChEBI" id="CHEBI:57856"/>
        <dbReference type="ChEBI" id="CHEBI:59789"/>
        <dbReference type="ChEBI" id="CHEBI:61929"/>
    </reaction>
</comment>
<evidence type="ECO:0000256" key="7">
    <source>
        <dbReference type="ARBA" id="ARBA00023128"/>
    </source>
</evidence>
<feature type="domain" description="Methyltransferase" evidence="14">
    <location>
        <begin position="135"/>
        <end position="244"/>
    </location>
</feature>
<comment type="function">
    <text evidence="11">Protein-lysine methyltransferase that selectively trimethylates citrate synthase (CS) in mitochondria. Seems to conduct trimethylation in a highly distributive manner rather than in a processive manner, and thus introduces a single methyl group per binding event.</text>
</comment>
<evidence type="ECO:0000256" key="11">
    <source>
        <dbReference type="ARBA" id="ARBA00058794"/>
    </source>
</evidence>
<dbReference type="FunFam" id="3.40.50.150:FF:000200">
    <property type="entry name" value="Citrate synthase lysine methyltransferase"/>
    <property type="match status" value="1"/>
</dbReference>
<dbReference type="AlphaFoldDB" id="A0AAD1WVB1"/>
<dbReference type="CDD" id="cd02440">
    <property type="entry name" value="AdoMet_MTases"/>
    <property type="match status" value="1"/>
</dbReference>
<proteinExistence type="inferred from homology"/>
<evidence type="ECO:0000313" key="16">
    <source>
        <dbReference type="Proteomes" id="UP001295444"/>
    </source>
</evidence>
<comment type="similarity">
    <text evidence="2">Belongs to the methyltransferase superfamily.</text>
</comment>